<keyword evidence="2" id="KW-0012">Acyltransferase</keyword>
<dbReference type="Gene3D" id="3.40.630.30">
    <property type="match status" value="1"/>
</dbReference>
<evidence type="ECO:0000256" key="2">
    <source>
        <dbReference type="ARBA" id="ARBA00023315"/>
    </source>
</evidence>
<dbReference type="GO" id="GO:0005737">
    <property type="term" value="C:cytoplasm"/>
    <property type="evidence" value="ECO:0007669"/>
    <property type="project" value="TreeGrafter"/>
</dbReference>
<dbReference type="NCBIfam" id="NF005840">
    <property type="entry name" value="PRK07757.1"/>
    <property type="match status" value="1"/>
</dbReference>
<dbReference type="SUPFAM" id="SSF55729">
    <property type="entry name" value="Acyl-CoA N-acyltransferases (Nat)"/>
    <property type="match status" value="1"/>
</dbReference>
<name>X0U1E2_9ZZZZ</name>
<dbReference type="PROSITE" id="PS51186">
    <property type="entry name" value="GNAT"/>
    <property type="match status" value="1"/>
</dbReference>
<dbReference type="EMBL" id="BARS01017007">
    <property type="protein sequence ID" value="GAF93191.1"/>
    <property type="molecule type" value="Genomic_DNA"/>
</dbReference>
<sequence>MIRRATIADAEQIQHLINRFADEERLLPRSLSEIYDNLRDFYVYEGQDRHIGGVCALHICWEDLAEIRSLAVAQGERKKGIAGKLVGACLEEARQLGVKQVFLLTYIPPYFERTGFQVTDKSTLPHKIWADCI</sequence>
<evidence type="ECO:0000256" key="1">
    <source>
        <dbReference type="ARBA" id="ARBA00022679"/>
    </source>
</evidence>
<evidence type="ECO:0000259" key="3">
    <source>
        <dbReference type="PROSITE" id="PS51186"/>
    </source>
</evidence>
<proteinExistence type="predicted"/>
<feature type="domain" description="N-acetyltransferase" evidence="3">
    <location>
        <begin position="1"/>
        <end position="133"/>
    </location>
</feature>
<dbReference type="InterPro" id="IPR016181">
    <property type="entry name" value="Acyl_CoA_acyltransferase"/>
</dbReference>
<accession>X0U1E2</accession>
<organism evidence="4">
    <name type="scientific">marine sediment metagenome</name>
    <dbReference type="NCBI Taxonomy" id="412755"/>
    <lineage>
        <taxon>unclassified sequences</taxon>
        <taxon>metagenomes</taxon>
        <taxon>ecological metagenomes</taxon>
    </lineage>
</organism>
<dbReference type="InterPro" id="IPR045039">
    <property type="entry name" value="NSI-like"/>
</dbReference>
<gene>
    <name evidence="4" type="ORF">S01H1_27881</name>
</gene>
<keyword evidence="1" id="KW-0808">Transferase</keyword>
<dbReference type="PANTHER" id="PTHR43626">
    <property type="entry name" value="ACYL-COA N-ACYLTRANSFERASE"/>
    <property type="match status" value="1"/>
</dbReference>
<dbReference type="InterPro" id="IPR000182">
    <property type="entry name" value="GNAT_dom"/>
</dbReference>
<dbReference type="PANTHER" id="PTHR43626:SF4">
    <property type="entry name" value="GCN5-RELATED N-ACETYLTRANSFERASE 2, CHLOROPLASTIC"/>
    <property type="match status" value="1"/>
</dbReference>
<feature type="non-terminal residue" evidence="4">
    <location>
        <position position="133"/>
    </location>
</feature>
<dbReference type="AlphaFoldDB" id="X0U1E2"/>
<dbReference type="Pfam" id="PF00583">
    <property type="entry name" value="Acetyltransf_1"/>
    <property type="match status" value="1"/>
</dbReference>
<dbReference type="CDD" id="cd04301">
    <property type="entry name" value="NAT_SF"/>
    <property type="match status" value="1"/>
</dbReference>
<reference evidence="4" key="1">
    <citation type="journal article" date="2014" name="Front. Microbiol.">
        <title>High frequency of phylogenetically diverse reductive dehalogenase-homologous genes in deep subseafloor sedimentary metagenomes.</title>
        <authorList>
            <person name="Kawai M."/>
            <person name="Futagami T."/>
            <person name="Toyoda A."/>
            <person name="Takaki Y."/>
            <person name="Nishi S."/>
            <person name="Hori S."/>
            <person name="Arai W."/>
            <person name="Tsubouchi T."/>
            <person name="Morono Y."/>
            <person name="Uchiyama I."/>
            <person name="Ito T."/>
            <person name="Fujiyama A."/>
            <person name="Inagaki F."/>
            <person name="Takami H."/>
        </authorList>
    </citation>
    <scope>NUCLEOTIDE SEQUENCE</scope>
    <source>
        <strain evidence="4">Expedition CK06-06</strain>
    </source>
</reference>
<dbReference type="GO" id="GO:0008080">
    <property type="term" value="F:N-acetyltransferase activity"/>
    <property type="evidence" value="ECO:0007669"/>
    <property type="project" value="InterPro"/>
</dbReference>
<comment type="caution">
    <text evidence="4">The sequence shown here is derived from an EMBL/GenBank/DDBJ whole genome shotgun (WGS) entry which is preliminary data.</text>
</comment>
<evidence type="ECO:0000313" key="4">
    <source>
        <dbReference type="EMBL" id="GAF93191.1"/>
    </source>
</evidence>
<protein>
    <recommendedName>
        <fullName evidence="3">N-acetyltransferase domain-containing protein</fullName>
    </recommendedName>
</protein>